<reference evidence="2" key="2">
    <citation type="submission" date="2025-09" db="UniProtKB">
        <authorList>
            <consortium name="Ensembl"/>
        </authorList>
    </citation>
    <scope>IDENTIFICATION</scope>
</reference>
<dbReference type="Gene3D" id="1.10.196.10">
    <property type="match status" value="1"/>
</dbReference>
<evidence type="ECO:0000259" key="1">
    <source>
        <dbReference type="PROSITE" id="PS50132"/>
    </source>
</evidence>
<dbReference type="Pfam" id="PF00615">
    <property type="entry name" value="RGS"/>
    <property type="match status" value="1"/>
</dbReference>
<dbReference type="PRINTS" id="PR01301">
    <property type="entry name" value="RGSPROTEIN"/>
</dbReference>
<dbReference type="GeneTree" id="ENSGT00940000164081"/>
<feature type="domain" description="RGS" evidence="1">
    <location>
        <begin position="54"/>
        <end position="169"/>
    </location>
</feature>
<dbReference type="Ensembl" id="ENSKMAT00000006737.1">
    <property type="protein sequence ID" value="ENSKMAP00000006629.1"/>
    <property type="gene ID" value="ENSKMAG00000005020.1"/>
</dbReference>
<dbReference type="PANTHER" id="PTHR10845:SF265">
    <property type="entry name" value="REGULATOR OF G PROTEIN-SIGNALING 5B"/>
    <property type="match status" value="1"/>
</dbReference>
<keyword evidence="3" id="KW-1185">Reference proteome</keyword>
<dbReference type="InterPro" id="IPR016137">
    <property type="entry name" value="RGS"/>
</dbReference>
<dbReference type="RefSeq" id="XP_017275720.1">
    <property type="nucleotide sequence ID" value="XM_017420231.3"/>
</dbReference>
<dbReference type="STRING" id="37003.ENSKMAP00000006629"/>
<dbReference type="CTD" id="550519"/>
<dbReference type="Gene3D" id="1.10.167.10">
    <property type="entry name" value="Regulator of G-protein Signalling 4, domain 2"/>
    <property type="match status" value="1"/>
</dbReference>
<evidence type="ECO:0000313" key="3">
    <source>
        <dbReference type="Proteomes" id="UP000264800"/>
    </source>
</evidence>
<dbReference type="PANTHER" id="PTHR10845">
    <property type="entry name" value="REGULATOR OF G PROTEIN SIGNALING"/>
    <property type="match status" value="1"/>
</dbReference>
<protein>
    <submittedName>
        <fullName evidence="2">Regulator of G protein signaling 5b</fullName>
    </submittedName>
</protein>
<dbReference type="KEGG" id="kmr:108238264"/>
<dbReference type="SMART" id="SM00315">
    <property type="entry name" value="RGS"/>
    <property type="match status" value="1"/>
</dbReference>
<dbReference type="OMA" id="PSQSCFN"/>
<name>A0A3Q3A6X3_KRYMA</name>
<proteinExistence type="predicted"/>
<dbReference type="InterPro" id="IPR044926">
    <property type="entry name" value="RGS_subdomain_2"/>
</dbReference>
<dbReference type="Proteomes" id="UP000264800">
    <property type="component" value="Unplaced"/>
</dbReference>
<dbReference type="OrthoDB" id="196547at2759"/>
<dbReference type="InterPro" id="IPR036305">
    <property type="entry name" value="RGS_sf"/>
</dbReference>
<evidence type="ECO:0000313" key="2">
    <source>
        <dbReference type="Ensembl" id="ENSKMAP00000006629.1"/>
    </source>
</evidence>
<organism evidence="2 3">
    <name type="scientific">Kryptolebias marmoratus</name>
    <name type="common">Mangrove killifish</name>
    <name type="synonym">Rivulus marmoratus</name>
    <dbReference type="NCBI Taxonomy" id="37003"/>
    <lineage>
        <taxon>Eukaryota</taxon>
        <taxon>Metazoa</taxon>
        <taxon>Chordata</taxon>
        <taxon>Craniata</taxon>
        <taxon>Vertebrata</taxon>
        <taxon>Euteleostomi</taxon>
        <taxon>Actinopterygii</taxon>
        <taxon>Neopterygii</taxon>
        <taxon>Teleostei</taxon>
        <taxon>Neoteleostei</taxon>
        <taxon>Acanthomorphata</taxon>
        <taxon>Ovalentaria</taxon>
        <taxon>Atherinomorphae</taxon>
        <taxon>Cyprinodontiformes</taxon>
        <taxon>Rivulidae</taxon>
        <taxon>Kryptolebias</taxon>
    </lineage>
</organism>
<dbReference type="GeneID" id="108238264"/>
<dbReference type="SUPFAM" id="SSF48097">
    <property type="entry name" value="Regulator of G-protein signaling, RGS"/>
    <property type="match status" value="1"/>
</dbReference>
<dbReference type="InterPro" id="IPR024066">
    <property type="entry name" value="RGS_subdom1/3"/>
</dbReference>
<reference evidence="2" key="1">
    <citation type="submission" date="2025-08" db="UniProtKB">
        <authorList>
            <consortium name="Ensembl"/>
        </authorList>
    </citation>
    <scope>IDENTIFICATION</scope>
</reference>
<dbReference type="AlphaFoldDB" id="A0A3Q3A6X3"/>
<accession>A0A3Q3A6X3</accession>
<dbReference type="FunFam" id="1.10.167.10:FF:000001">
    <property type="entry name" value="Putative regulator of g-protein signaling 12"/>
    <property type="match status" value="1"/>
</dbReference>
<dbReference type="PROSITE" id="PS50132">
    <property type="entry name" value="RGS"/>
    <property type="match status" value="1"/>
</dbReference>
<sequence length="175" mass="20320">MCRGLDSLPFTCLERAKELRALFGSLLQKSDHSIRKSDKLKLNEVNEPMKWKESFENLLSSQNGLCLFRAFLVSEFSEENIAFYLACEDYKSTKPSKLAQKAKKIYEEFIGFDAPREVNLDHATKAITKENMERPSQSCFDEAQAKIYILMEKDCYPRFLKSSMYLELTRKTRTG</sequence>